<sequence>MISLEGKGLSALKAKSLDEAARLEEFVSGITLPLFKGTHCTIWAEDETIVKSFRRISEHKVFYKENLITYGEMLGQILNIHTKGIGIKNIVIDNIFEWSDNWIYEDCGVWIMTANHFFTYLYVAFKTRNFPTKKLEAFAEEFSFSFEIQGEGGTQ</sequence>
<keyword evidence="2" id="KW-1185">Reference proteome</keyword>
<reference evidence="1 2" key="1">
    <citation type="journal article" date="2017" name="Int. J. Syst. Evol. Microbiol.">
        <title>Bacillus notoginsengisoli sp. nov., a novel bacterium isolated from the rhizosphere of Panax notoginseng.</title>
        <authorList>
            <person name="Zhang M.Y."/>
            <person name="Cheng J."/>
            <person name="Cai Y."/>
            <person name="Zhang T.Y."/>
            <person name="Wu Y.Y."/>
            <person name="Manikprabhu D."/>
            <person name="Li W.J."/>
            <person name="Zhang Y.X."/>
        </authorList>
    </citation>
    <scope>NUCLEOTIDE SEQUENCE [LARGE SCALE GENOMIC DNA]</scope>
    <source>
        <strain evidence="1 2">JCM 30743</strain>
    </source>
</reference>
<gene>
    <name evidence="1" type="ORF">D1B31_18350</name>
</gene>
<protein>
    <submittedName>
        <fullName evidence="1">Uncharacterized protein</fullName>
    </submittedName>
</protein>
<evidence type="ECO:0000313" key="1">
    <source>
        <dbReference type="EMBL" id="RHW36045.1"/>
    </source>
</evidence>
<name>A0A417YPX3_9BACI</name>
<proteinExistence type="predicted"/>
<comment type="caution">
    <text evidence="1">The sequence shown here is derived from an EMBL/GenBank/DDBJ whole genome shotgun (WGS) entry which is preliminary data.</text>
</comment>
<accession>A0A417YPX3</accession>
<evidence type="ECO:0000313" key="2">
    <source>
        <dbReference type="Proteomes" id="UP000284416"/>
    </source>
</evidence>
<dbReference type="AlphaFoldDB" id="A0A417YPX3"/>
<dbReference type="Proteomes" id="UP000284416">
    <property type="component" value="Unassembled WGS sequence"/>
</dbReference>
<dbReference type="EMBL" id="QWEG01000012">
    <property type="protein sequence ID" value="RHW36045.1"/>
    <property type="molecule type" value="Genomic_DNA"/>
</dbReference>
<organism evidence="1 2">
    <name type="scientific">Neobacillus notoginsengisoli</name>
    <dbReference type="NCBI Taxonomy" id="1578198"/>
    <lineage>
        <taxon>Bacteria</taxon>
        <taxon>Bacillati</taxon>
        <taxon>Bacillota</taxon>
        <taxon>Bacilli</taxon>
        <taxon>Bacillales</taxon>
        <taxon>Bacillaceae</taxon>
        <taxon>Neobacillus</taxon>
    </lineage>
</organism>